<comment type="subcellular location">
    <subcellularLocation>
        <location evidence="12">Cell membrane</location>
        <topology evidence="12">Peripheral membrane protein</topology>
        <orientation evidence="12">Cytoplasmic side</orientation>
    </subcellularLocation>
    <subcellularLocation>
        <location evidence="12">Cytoplasm</location>
    </subcellularLocation>
    <subcellularLocation>
        <location evidence="1">Membrane</location>
        <topology evidence="1">Peripheral membrane protein</topology>
    </subcellularLocation>
    <text evidence="12">Distribution is 50-50.</text>
</comment>
<keyword evidence="6 12" id="KW-0547">Nucleotide-binding</keyword>
<dbReference type="GO" id="GO:0005524">
    <property type="term" value="F:ATP binding"/>
    <property type="evidence" value="ECO:0007669"/>
    <property type="project" value="UniProtKB-UniRule"/>
</dbReference>
<dbReference type="InterPro" id="IPR044722">
    <property type="entry name" value="SecA_SF2_C"/>
</dbReference>
<evidence type="ECO:0000256" key="9">
    <source>
        <dbReference type="ARBA" id="ARBA00022967"/>
    </source>
</evidence>
<keyword evidence="4 12" id="KW-1003">Cell membrane</keyword>
<keyword evidence="7 12" id="KW-0067">ATP-binding</keyword>
<dbReference type="PRINTS" id="PR00906">
    <property type="entry name" value="SECA"/>
</dbReference>
<dbReference type="InterPro" id="IPR014001">
    <property type="entry name" value="Helicase_ATP-bd"/>
</dbReference>
<dbReference type="Pfam" id="PF07517">
    <property type="entry name" value="SecA_DEAD"/>
    <property type="match status" value="1"/>
</dbReference>
<dbReference type="NCBIfam" id="TIGR04221">
    <property type="entry name" value="SecA2_Mycobac"/>
    <property type="match status" value="1"/>
</dbReference>
<dbReference type="InterPro" id="IPR026389">
    <property type="entry name" value="SecA_Actinobact-type"/>
</dbReference>
<evidence type="ECO:0000259" key="15">
    <source>
        <dbReference type="PROSITE" id="PS51196"/>
    </source>
</evidence>
<protein>
    <recommendedName>
        <fullName evidence="12">Protein translocase subunit SecA</fullName>
        <ecNumber evidence="12">7.4.2.8</ecNumber>
    </recommendedName>
</protein>
<evidence type="ECO:0000313" key="16">
    <source>
        <dbReference type="EMBL" id="MBA8816362.1"/>
    </source>
</evidence>
<proteinExistence type="inferred from homology"/>
<comment type="subunit">
    <text evidence="12">Monomer and homodimer. Part of the essential Sec protein translocation apparatus which comprises SecA, SecYEG and auxiliary proteins SecDF. Other proteins may also be involved.</text>
</comment>
<feature type="domain" description="SecA family profile" evidence="15">
    <location>
        <begin position="2"/>
        <end position="577"/>
    </location>
</feature>
<comment type="similarity">
    <text evidence="2 12">Belongs to the SecA family.</text>
</comment>
<dbReference type="GO" id="GO:0008564">
    <property type="term" value="F:protein-exporting ATPase activity"/>
    <property type="evidence" value="ECO:0007669"/>
    <property type="project" value="UniProtKB-EC"/>
</dbReference>
<evidence type="ECO:0000256" key="12">
    <source>
        <dbReference type="HAMAP-Rule" id="MF_01382"/>
    </source>
</evidence>
<accession>A0A7W3JNZ4</accession>
<dbReference type="AlphaFoldDB" id="A0A7W3JNZ4"/>
<dbReference type="InterPro" id="IPR000185">
    <property type="entry name" value="SecA"/>
</dbReference>
<evidence type="ECO:0000256" key="6">
    <source>
        <dbReference type="ARBA" id="ARBA00022741"/>
    </source>
</evidence>
<evidence type="ECO:0000256" key="1">
    <source>
        <dbReference type="ARBA" id="ARBA00004170"/>
    </source>
</evidence>
<dbReference type="InterPro" id="IPR036266">
    <property type="entry name" value="SecA_Wing/Scaffold_sf"/>
</dbReference>
<dbReference type="InterPro" id="IPR014018">
    <property type="entry name" value="SecA_motor_DEAD"/>
</dbReference>
<evidence type="ECO:0000259" key="13">
    <source>
        <dbReference type="PROSITE" id="PS51192"/>
    </source>
</evidence>
<feature type="binding site" evidence="12">
    <location>
        <begin position="103"/>
        <end position="107"/>
    </location>
    <ligand>
        <name>ATP</name>
        <dbReference type="ChEBI" id="CHEBI:30616"/>
    </ligand>
</feature>
<dbReference type="PROSITE" id="PS51194">
    <property type="entry name" value="HELICASE_CTER"/>
    <property type="match status" value="1"/>
</dbReference>
<dbReference type="GO" id="GO:0017038">
    <property type="term" value="P:protein import"/>
    <property type="evidence" value="ECO:0007669"/>
    <property type="project" value="InterPro"/>
</dbReference>
<dbReference type="HAMAP" id="MF_01382">
    <property type="entry name" value="SecA"/>
    <property type="match status" value="1"/>
</dbReference>
<dbReference type="PROSITE" id="PS51196">
    <property type="entry name" value="SECA_MOTOR_DEAD"/>
    <property type="match status" value="1"/>
</dbReference>
<keyword evidence="8 12" id="KW-0653">Protein transport</keyword>
<dbReference type="Pfam" id="PF07516">
    <property type="entry name" value="SecA_SW"/>
    <property type="match status" value="1"/>
</dbReference>
<dbReference type="PROSITE" id="PS51192">
    <property type="entry name" value="HELICASE_ATP_BIND_1"/>
    <property type="match status" value="1"/>
</dbReference>
<dbReference type="GO" id="GO:0043952">
    <property type="term" value="P:protein transport by the Sec complex"/>
    <property type="evidence" value="ECO:0007669"/>
    <property type="project" value="TreeGrafter"/>
</dbReference>
<comment type="catalytic activity">
    <reaction evidence="12">
        <text>ATP + H2O + cellular proteinSide 1 = ADP + phosphate + cellular proteinSide 2.</text>
        <dbReference type="EC" id="7.4.2.8"/>
    </reaction>
</comment>
<evidence type="ECO:0000256" key="3">
    <source>
        <dbReference type="ARBA" id="ARBA00022448"/>
    </source>
</evidence>
<dbReference type="PANTHER" id="PTHR30612:SF0">
    <property type="entry name" value="CHLOROPLAST PROTEIN-TRANSPORTING ATPASE"/>
    <property type="match status" value="1"/>
</dbReference>
<evidence type="ECO:0000256" key="8">
    <source>
        <dbReference type="ARBA" id="ARBA00022927"/>
    </source>
</evidence>
<dbReference type="Gene3D" id="3.90.1440.10">
    <property type="entry name" value="SecA, preprotein cross-linking domain"/>
    <property type="match status" value="1"/>
</dbReference>
<dbReference type="SMART" id="SM00958">
    <property type="entry name" value="SecA_PP_bind"/>
    <property type="match status" value="1"/>
</dbReference>
<sequence>MKRWLARAVKAPGSASFAHLQRAVDESKARLEWAENLDDRALALAAQRTAREDAGSDGFTASPQLLAILATAAERTLSQRPFDPQLLACAALLSGNVVELDTGEGKTLVGAMAAAGFAAARRKVHVLSVNDYLARRDAEWMGPLFEVLGLAVGWIGQQTTPATRRANYQHDVVYAPVSEIGYDVLRDRFGTTDTDMVWPMHDVAIVDEADAVMIDEAMSPLVLAGSSREEPADFALADSLVRDLVADAHYAIDDDRATVSLTDQGIDVIEQRLGGVNLYETEHTEAFTRINLALHAHALVERDVDYLVVEGEIKLINTARGRVAQQQRWPDGLHAAIEAKEQLAVSAPGIVLDTITVQDLLAGYTTLVGMSGTVIAVAEDLTEFYSVRSGRVERRLPQRRTDEPQRVFTDDRERMDAVVHEVSERHGAGQPILVGTQSVAESEQFGRALAKVGIDAVVLNARNDAHEASVIARAGEFGAVTISTQLSGRGTDIRLGGAEEQDHARVAAVGGLAVLLVGRSPSERLDAQLRGRSGRQGDPGSTLVFVSTNDDVVQANAPAHLLEKVRRSGSRLDQRTLADIVDRAQRIAEGIRRDQHRDTWDFSRALSRQRKKVLALRGEILSGDLTSVALETRMPTKLASLEEASSPQFVADLTRRVALWCLDEQWCEHLAHMSEVRDGIHLQALAGVNPREEFHRVVLEEFQGFFDAAYENAVGILEKVTTDQLLAGFEALELRRPSATWTYMMSANPLGSPMDRAGRQAGRWLRTRVLKIE</sequence>
<dbReference type="SUPFAM" id="SSF52540">
    <property type="entry name" value="P-loop containing nucleoside triphosphate hydrolases"/>
    <property type="match status" value="2"/>
</dbReference>
<dbReference type="GO" id="GO:0065002">
    <property type="term" value="P:intracellular protein transmembrane transport"/>
    <property type="evidence" value="ECO:0007669"/>
    <property type="project" value="UniProtKB-UniRule"/>
</dbReference>
<feature type="binding site" evidence="12">
    <location>
        <position position="85"/>
    </location>
    <ligand>
        <name>ATP</name>
        <dbReference type="ChEBI" id="CHEBI:30616"/>
    </ligand>
</feature>
<evidence type="ECO:0000256" key="5">
    <source>
        <dbReference type="ARBA" id="ARBA00022490"/>
    </source>
</evidence>
<dbReference type="Gene3D" id="3.40.50.300">
    <property type="entry name" value="P-loop containing nucleotide triphosphate hydrolases"/>
    <property type="match status" value="3"/>
</dbReference>
<keyword evidence="5 12" id="KW-0963">Cytoplasm</keyword>
<dbReference type="Proteomes" id="UP000526083">
    <property type="component" value="Unassembled WGS sequence"/>
</dbReference>
<comment type="caution">
    <text evidence="16">The sequence shown here is derived from an EMBL/GenBank/DDBJ whole genome shotgun (WGS) entry which is preliminary data.</text>
</comment>
<evidence type="ECO:0000256" key="10">
    <source>
        <dbReference type="ARBA" id="ARBA00023010"/>
    </source>
</evidence>
<dbReference type="SMART" id="SM00957">
    <property type="entry name" value="SecA_DEAD"/>
    <property type="match status" value="1"/>
</dbReference>
<keyword evidence="3 12" id="KW-0813">Transport</keyword>
<evidence type="ECO:0000313" key="17">
    <source>
        <dbReference type="Proteomes" id="UP000526083"/>
    </source>
</evidence>
<dbReference type="InterPro" id="IPR011115">
    <property type="entry name" value="SecA_DEAD"/>
</dbReference>
<dbReference type="GO" id="GO:0006605">
    <property type="term" value="P:protein targeting"/>
    <property type="evidence" value="ECO:0007669"/>
    <property type="project" value="UniProtKB-UniRule"/>
</dbReference>
<keyword evidence="9 12" id="KW-1278">Translocase</keyword>
<dbReference type="InterPro" id="IPR027417">
    <property type="entry name" value="P-loop_NTPase"/>
</dbReference>
<keyword evidence="11 12" id="KW-0472">Membrane</keyword>
<feature type="domain" description="Helicase ATP-binding" evidence="13">
    <location>
        <begin position="87"/>
        <end position="247"/>
    </location>
</feature>
<dbReference type="InterPro" id="IPR001650">
    <property type="entry name" value="Helicase_C-like"/>
</dbReference>
<comment type="function">
    <text evidence="12">Part of the Sec protein translocase complex. Interacts with the SecYEG preprotein conducting channel. Has a central role in coupling the hydrolysis of ATP to the transfer of proteins into and across the cell membrane, serving as an ATP-driven molecular motor driving the stepwise translocation of polypeptide chains across the membrane.</text>
</comment>
<evidence type="ECO:0000256" key="4">
    <source>
        <dbReference type="ARBA" id="ARBA00022475"/>
    </source>
</evidence>
<dbReference type="RefSeq" id="WP_167050130.1">
    <property type="nucleotide sequence ID" value="NZ_JAAOZB010000002.1"/>
</dbReference>
<dbReference type="InterPro" id="IPR036670">
    <property type="entry name" value="SecA_X-link_sf"/>
</dbReference>
<evidence type="ECO:0000259" key="14">
    <source>
        <dbReference type="PROSITE" id="PS51194"/>
    </source>
</evidence>
<dbReference type="Pfam" id="PF01043">
    <property type="entry name" value="SecA_PP_bind"/>
    <property type="match status" value="1"/>
</dbReference>
<dbReference type="InterPro" id="IPR011116">
    <property type="entry name" value="SecA_Wing/Scaffold"/>
</dbReference>
<keyword evidence="17" id="KW-1185">Reference proteome</keyword>
<dbReference type="SUPFAM" id="SSF81886">
    <property type="entry name" value="Helical scaffold and wing domains of SecA"/>
    <property type="match status" value="1"/>
</dbReference>
<dbReference type="InterPro" id="IPR011130">
    <property type="entry name" value="SecA_preprotein_X-link_dom"/>
</dbReference>
<dbReference type="CDD" id="cd17928">
    <property type="entry name" value="DEXDc_SecA"/>
    <property type="match status" value="1"/>
</dbReference>
<dbReference type="GO" id="GO:0005829">
    <property type="term" value="C:cytosol"/>
    <property type="evidence" value="ECO:0007669"/>
    <property type="project" value="TreeGrafter"/>
</dbReference>
<dbReference type="GO" id="GO:0031522">
    <property type="term" value="C:cell envelope Sec protein transport complex"/>
    <property type="evidence" value="ECO:0007669"/>
    <property type="project" value="TreeGrafter"/>
</dbReference>
<organism evidence="16 17">
    <name type="scientific">Microbacterium halimionae</name>
    <dbReference type="NCBI Taxonomy" id="1526413"/>
    <lineage>
        <taxon>Bacteria</taxon>
        <taxon>Bacillati</taxon>
        <taxon>Actinomycetota</taxon>
        <taxon>Actinomycetes</taxon>
        <taxon>Micrococcales</taxon>
        <taxon>Microbacteriaceae</taxon>
        <taxon>Microbacterium</taxon>
    </lineage>
</organism>
<feature type="binding site" evidence="12">
    <location>
        <position position="492"/>
    </location>
    <ligand>
        <name>ATP</name>
        <dbReference type="ChEBI" id="CHEBI:30616"/>
    </ligand>
</feature>
<dbReference type="CDD" id="cd18803">
    <property type="entry name" value="SF2_C_secA"/>
    <property type="match status" value="1"/>
</dbReference>
<keyword evidence="10 12" id="KW-0811">Translocation</keyword>
<reference evidence="16 17" key="1">
    <citation type="submission" date="2020-07" db="EMBL/GenBank/DDBJ databases">
        <title>Sequencing the genomes of 1000 actinobacteria strains.</title>
        <authorList>
            <person name="Klenk H.-P."/>
        </authorList>
    </citation>
    <scope>NUCLEOTIDE SEQUENCE [LARGE SCALE GENOMIC DNA]</scope>
    <source>
        <strain evidence="16 17">DSM 27576</strain>
    </source>
</reference>
<evidence type="ECO:0000256" key="7">
    <source>
        <dbReference type="ARBA" id="ARBA00022840"/>
    </source>
</evidence>
<dbReference type="Gene3D" id="1.10.3060.10">
    <property type="entry name" value="Helical scaffold and wing domains of SecA"/>
    <property type="match status" value="1"/>
</dbReference>
<dbReference type="EMBL" id="JACGWY010000002">
    <property type="protein sequence ID" value="MBA8816362.1"/>
    <property type="molecule type" value="Genomic_DNA"/>
</dbReference>
<dbReference type="GO" id="GO:0005886">
    <property type="term" value="C:plasma membrane"/>
    <property type="evidence" value="ECO:0007669"/>
    <property type="project" value="UniProtKB-SubCell"/>
</dbReference>
<evidence type="ECO:0000256" key="11">
    <source>
        <dbReference type="ARBA" id="ARBA00023136"/>
    </source>
</evidence>
<name>A0A7W3JNZ4_9MICO</name>
<dbReference type="Pfam" id="PF21090">
    <property type="entry name" value="P-loop_SecA"/>
    <property type="match status" value="1"/>
</dbReference>
<dbReference type="EC" id="7.4.2.8" evidence="12"/>
<dbReference type="FunFam" id="3.40.50.300:FF:000429">
    <property type="entry name" value="Preprotein translocase subunit SecA"/>
    <property type="match status" value="1"/>
</dbReference>
<feature type="domain" description="Helicase C-terminal" evidence="14">
    <location>
        <begin position="414"/>
        <end position="588"/>
    </location>
</feature>
<dbReference type="SUPFAM" id="SSF81767">
    <property type="entry name" value="Pre-protein crosslinking domain of SecA"/>
    <property type="match status" value="1"/>
</dbReference>
<evidence type="ECO:0000256" key="2">
    <source>
        <dbReference type="ARBA" id="ARBA00007650"/>
    </source>
</evidence>
<gene>
    <name evidence="12" type="primary">secA</name>
    <name evidence="16" type="ORF">FHX48_001435</name>
</gene>
<dbReference type="PANTHER" id="PTHR30612">
    <property type="entry name" value="SECA INNER MEMBRANE COMPONENT OF SEC PROTEIN SECRETION SYSTEM"/>
    <property type="match status" value="1"/>
</dbReference>